<dbReference type="InterPro" id="IPR007208">
    <property type="entry name" value="MrpF/PhaF-like"/>
</dbReference>
<dbReference type="Proteomes" id="UP000199645">
    <property type="component" value="Unassembled WGS sequence"/>
</dbReference>
<dbReference type="STRING" id="35752.SAMN05421541_1169"/>
<dbReference type="GO" id="GO:0005886">
    <property type="term" value="C:plasma membrane"/>
    <property type="evidence" value="ECO:0007669"/>
    <property type="project" value="UniProtKB-SubCell"/>
</dbReference>
<gene>
    <name evidence="9" type="ORF">SAMN05421541_1169</name>
</gene>
<dbReference type="Pfam" id="PF04066">
    <property type="entry name" value="MrpF_PhaF"/>
    <property type="match status" value="1"/>
</dbReference>
<evidence type="ECO:0000256" key="2">
    <source>
        <dbReference type="ARBA" id="ARBA00009212"/>
    </source>
</evidence>
<accession>A0A1I2K9X4</accession>
<dbReference type="OrthoDB" id="3733837at2"/>
<feature type="compositionally biased region" description="Low complexity" evidence="8">
    <location>
        <begin position="106"/>
        <end position="115"/>
    </location>
</feature>
<evidence type="ECO:0000256" key="3">
    <source>
        <dbReference type="ARBA" id="ARBA00022448"/>
    </source>
</evidence>
<keyword evidence="3" id="KW-0813">Transport</keyword>
<evidence type="ECO:0000313" key="9">
    <source>
        <dbReference type="EMBL" id="SFF63764.1"/>
    </source>
</evidence>
<keyword evidence="10" id="KW-1185">Reference proteome</keyword>
<dbReference type="EMBL" id="FONV01000016">
    <property type="protein sequence ID" value="SFF63764.1"/>
    <property type="molecule type" value="Genomic_DNA"/>
</dbReference>
<comment type="similarity">
    <text evidence="2">Belongs to the CPA3 antiporters (TC 2.A.63) subunit F family.</text>
</comment>
<protein>
    <submittedName>
        <fullName evidence="9">Multicomponent Na+:H+ antiporter subunit F</fullName>
    </submittedName>
</protein>
<dbReference type="PANTHER" id="PTHR34702:SF1">
    <property type="entry name" value="NA(+)_H(+) ANTIPORTER SUBUNIT F"/>
    <property type="match status" value="1"/>
</dbReference>
<keyword evidence="4" id="KW-1003">Cell membrane</keyword>
<dbReference type="PANTHER" id="PTHR34702">
    <property type="entry name" value="NA(+)/H(+) ANTIPORTER SUBUNIT F1"/>
    <property type="match status" value="1"/>
</dbReference>
<dbReference type="RefSeq" id="WP_093620467.1">
    <property type="nucleotide sequence ID" value="NZ_BOMT01000086.1"/>
</dbReference>
<keyword evidence="5" id="KW-0812">Transmembrane</keyword>
<reference evidence="9 10" key="1">
    <citation type="submission" date="2016-10" db="EMBL/GenBank/DDBJ databases">
        <authorList>
            <person name="de Groot N.N."/>
        </authorList>
    </citation>
    <scope>NUCLEOTIDE SEQUENCE [LARGE SCALE GENOMIC DNA]</scope>
    <source>
        <strain evidence="9 10">DSM 43019</strain>
    </source>
</reference>
<evidence type="ECO:0000313" key="10">
    <source>
        <dbReference type="Proteomes" id="UP000199645"/>
    </source>
</evidence>
<dbReference type="GO" id="GO:0015385">
    <property type="term" value="F:sodium:proton antiporter activity"/>
    <property type="evidence" value="ECO:0007669"/>
    <property type="project" value="TreeGrafter"/>
</dbReference>
<dbReference type="AlphaFoldDB" id="A0A1I2K9X4"/>
<evidence type="ECO:0000256" key="4">
    <source>
        <dbReference type="ARBA" id="ARBA00022475"/>
    </source>
</evidence>
<comment type="subcellular location">
    <subcellularLocation>
        <location evidence="1">Cell membrane</location>
        <topology evidence="1">Multi-pass membrane protein</topology>
    </subcellularLocation>
</comment>
<evidence type="ECO:0000256" key="8">
    <source>
        <dbReference type="SAM" id="MobiDB-lite"/>
    </source>
</evidence>
<proteinExistence type="inferred from homology"/>
<keyword evidence="7" id="KW-0472">Membrane</keyword>
<evidence type="ECO:0000256" key="7">
    <source>
        <dbReference type="ARBA" id="ARBA00023136"/>
    </source>
</evidence>
<feature type="region of interest" description="Disordered" evidence="8">
    <location>
        <begin position="85"/>
        <end position="150"/>
    </location>
</feature>
<organism evidence="9 10">
    <name type="scientific">Actinoplanes philippinensis</name>
    <dbReference type="NCBI Taxonomy" id="35752"/>
    <lineage>
        <taxon>Bacteria</taxon>
        <taxon>Bacillati</taxon>
        <taxon>Actinomycetota</taxon>
        <taxon>Actinomycetes</taxon>
        <taxon>Micromonosporales</taxon>
        <taxon>Micromonosporaceae</taxon>
        <taxon>Actinoplanes</taxon>
    </lineage>
</organism>
<name>A0A1I2K9X4_9ACTN</name>
<evidence type="ECO:0000256" key="5">
    <source>
        <dbReference type="ARBA" id="ARBA00022692"/>
    </source>
</evidence>
<sequence length="150" mass="14704">MIVVAAIAAVFLAAAAGMALGRIIRGPSTLDRIVGTDVLLAITVCATATEAAYSRDATGLPILLGLSLLGAAGSVAVARFADPVARPSPAVSPSLPGRGGAGAAGSMGALSGAESPGNDHPAPADPTGHQESTGRARGPVSTRRSREARE</sequence>
<feature type="compositionally biased region" description="Low complexity" evidence="8">
    <location>
        <begin position="85"/>
        <end position="96"/>
    </location>
</feature>
<keyword evidence="6" id="KW-1133">Transmembrane helix</keyword>
<evidence type="ECO:0000256" key="6">
    <source>
        <dbReference type="ARBA" id="ARBA00022989"/>
    </source>
</evidence>
<evidence type="ECO:0000256" key="1">
    <source>
        <dbReference type="ARBA" id="ARBA00004651"/>
    </source>
</evidence>